<dbReference type="AlphaFoldDB" id="A0A1T4XWR3"/>
<dbReference type="Proteomes" id="UP000189735">
    <property type="component" value="Unassembled WGS sequence"/>
</dbReference>
<dbReference type="InterPro" id="IPR000836">
    <property type="entry name" value="PRTase_dom"/>
</dbReference>
<dbReference type="CDD" id="cd06223">
    <property type="entry name" value="PRTases_typeI"/>
    <property type="match status" value="1"/>
</dbReference>
<accession>A0A1T4XWR3</accession>
<proteinExistence type="inferred from homology"/>
<dbReference type="SUPFAM" id="SSF53271">
    <property type="entry name" value="PRTase-like"/>
    <property type="match status" value="1"/>
</dbReference>
<comment type="similarity">
    <text evidence="1">Belongs to the ComF/GntX family.</text>
</comment>
<evidence type="ECO:0000313" key="2">
    <source>
        <dbReference type="EMBL" id="SKA93843.1"/>
    </source>
</evidence>
<dbReference type="RefSeq" id="WP_078714148.1">
    <property type="nucleotide sequence ID" value="NZ_FUYG01000004.1"/>
</dbReference>
<protein>
    <submittedName>
        <fullName evidence="2">Predicted amidophosphoribosyltransferases</fullName>
    </submittedName>
</protein>
<keyword evidence="2" id="KW-0808">Transferase</keyword>
<keyword evidence="2" id="KW-0328">Glycosyltransferase</keyword>
<dbReference type="InterPro" id="IPR051910">
    <property type="entry name" value="ComF/GntX_DNA_util-trans"/>
</dbReference>
<evidence type="ECO:0000256" key="1">
    <source>
        <dbReference type="ARBA" id="ARBA00008007"/>
    </source>
</evidence>
<dbReference type="Gene3D" id="3.40.50.2020">
    <property type="match status" value="1"/>
</dbReference>
<dbReference type="GO" id="GO:0016757">
    <property type="term" value="F:glycosyltransferase activity"/>
    <property type="evidence" value="ECO:0007669"/>
    <property type="project" value="UniProtKB-KW"/>
</dbReference>
<dbReference type="InterPro" id="IPR029057">
    <property type="entry name" value="PRTase-like"/>
</dbReference>
<organism evidence="2 3">
    <name type="scientific">Agreia bicolorata</name>
    <dbReference type="NCBI Taxonomy" id="110935"/>
    <lineage>
        <taxon>Bacteria</taxon>
        <taxon>Bacillati</taxon>
        <taxon>Actinomycetota</taxon>
        <taxon>Actinomycetes</taxon>
        <taxon>Micrococcales</taxon>
        <taxon>Microbacteriaceae</taxon>
        <taxon>Agreia</taxon>
    </lineage>
</organism>
<reference evidence="3" key="1">
    <citation type="submission" date="2017-02" db="EMBL/GenBank/DDBJ databases">
        <authorList>
            <person name="Varghese N."/>
            <person name="Submissions S."/>
        </authorList>
    </citation>
    <scope>NUCLEOTIDE SEQUENCE [LARGE SCALE GENOMIC DNA]</scope>
    <source>
        <strain evidence="3">VKM Ac-2052</strain>
    </source>
</reference>
<evidence type="ECO:0000313" key="3">
    <source>
        <dbReference type="Proteomes" id="UP000189735"/>
    </source>
</evidence>
<name>A0A1T4XWR3_9MICO</name>
<sequence length="270" mass="28592">MDARGAVSEAILDGLAVLLPVECAGCGTADRGICADCRAALVVPDHAEHHLLEVPASGAAGAHGLPLWFAVGYDGVPKEVLHALKEAGRLDGARPLGRLLGVAVMRALEAIEPRLPVGARLETLVVPSSRAAFRTRGYNPVESLLRWAGPQPRRATGLRYRRTPRDQASLGADERWSNLSGSVGAVSRRLEGRHLLLIDDVVTTGATLLECRRAAEEGGAVVWGAAALAHTAKVKRTNSELHGDLVSRQVYGGGKGAESNRPRLGRRVLD</sequence>
<dbReference type="PANTHER" id="PTHR47505">
    <property type="entry name" value="DNA UTILIZATION PROTEIN YHGH"/>
    <property type="match status" value="1"/>
</dbReference>
<dbReference type="PANTHER" id="PTHR47505:SF1">
    <property type="entry name" value="DNA UTILIZATION PROTEIN YHGH"/>
    <property type="match status" value="1"/>
</dbReference>
<gene>
    <name evidence="2" type="ORF">SAMN06295879_1828</name>
</gene>
<dbReference type="EMBL" id="FUYG01000004">
    <property type="protein sequence ID" value="SKA93843.1"/>
    <property type="molecule type" value="Genomic_DNA"/>
</dbReference>